<feature type="domain" description="Ice-binding protein C-terminal" evidence="2">
    <location>
        <begin position="288"/>
        <end position="312"/>
    </location>
</feature>
<sequence length="315" mass="33340">MQLSNTSLARKCLTAVIAMALPIAASAAPVIVESPYIRTAIGDNGTLGYGGNTSPGLQHDPSGTGNWGVEDYLTPGSPWEYFGVTTDQTGTVGNNNEDWGSSPIFTTSGPVDVSATSAFDYHVIWAGQYGVGGSAFFEITHSYFFNQNNERINIETTITALQTLTGGRFLRAIDPDPDVNTHGDYDTINSRGGAGIAPEDFVNSVGSHTGLTLGLFTRSDMTHNTGISASWTTDPEFYLAGTNDGNGDYVIGLSYDFGSLNTGESVTMSYAYVMGGTLDTVDIPDPSQIPEPATLGLLGIGLFSIAAGMRRRRKQ</sequence>
<evidence type="ECO:0000313" key="3">
    <source>
        <dbReference type="EMBL" id="PTD95235.1"/>
    </source>
</evidence>
<name>A0A2T4IBT1_9RHOO</name>
<dbReference type="Pfam" id="PF07589">
    <property type="entry name" value="PEP-CTERM"/>
    <property type="match status" value="1"/>
</dbReference>
<dbReference type="AlphaFoldDB" id="A0A2T4IBT1"/>
<dbReference type="OrthoDB" id="8546032at2"/>
<reference evidence="3 4" key="2">
    <citation type="submission" date="2018-04" db="EMBL/GenBank/DDBJ databases">
        <title>Thauera lacus sp. nov., isolated from an saline lake in Inner Mongolia, China.</title>
        <authorList>
            <person name="Liang Q.-Y."/>
        </authorList>
    </citation>
    <scope>NUCLEOTIDE SEQUENCE [LARGE SCALE GENOMIC DNA]</scope>
    <source>
        <strain evidence="3 4">D20</strain>
    </source>
</reference>
<keyword evidence="1" id="KW-0732">Signal</keyword>
<organism evidence="3 4">
    <name type="scientific">Pseudothauera lacus</name>
    <dbReference type="NCBI Taxonomy" id="2136175"/>
    <lineage>
        <taxon>Bacteria</taxon>
        <taxon>Pseudomonadati</taxon>
        <taxon>Pseudomonadota</taxon>
        <taxon>Betaproteobacteria</taxon>
        <taxon>Rhodocyclales</taxon>
        <taxon>Zoogloeaceae</taxon>
        <taxon>Pseudothauera</taxon>
    </lineage>
</organism>
<evidence type="ECO:0000256" key="1">
    <source>
        <dbReference type="SAM" id="SignalP"/>
    </source>
</evidence>
<dbReference type="InterPro" id="IPR013424">
    <property type="entry name" value="Ice-binding_C"/>
</dbReference>
<dbReference type="NCBIfam" id="TIGR02595">
    <property type="entry name" value="PEP_CTERM"/>
    <property type="match status" value="1"/>
</dbReference>
<gene>
    <name evidence="3" type="ORF">C8261_15695</name>
</gene>
<protein>
    <submittedName>
        <fullName evidence="3">PEP-CTERM sorting domain-containing protein</fullName>
    </submittedName>
</protein>
<evidence type="ECO:0000259" key="2">
    <source>
        <dbReference type="Pfam" id="PF07589"/>
    </source>
</evidence>
<feature type="signal peptide" evidence="1">
    <location>
        <begin position="1"/>
        <end position="27"/>
    </location>
</feature>
<reference evidence="3 4" key="1">
    <citation type="submission" date="2018-03" db="EMBL/GenBank/DDBJ databases">
        <authorList>
            <person name="Keele B.F."/>
        </authorList>
    </citation>
    <scope>NUCLEOTIDE SEQUENCE [LARGE SCALE GENOMIC DNA]</scope>
    <source>
        <strain evidence="3 4">D20</strain>
    </source>
</reference>
<dbReference type="RefSeq" id="WP_107494679.1">
    <property type="nucleotide sequence ID" value="NZ_PZKC01000016.1"/>
</dbReference>
<keyword evidence="4" id="KW-1185">Reference proteome</keyword>
<dbReference type="Proteomes" id="UP000241193">
    <property type="component" value="Unassembled WGS sequence"/>
</dbReference>
<accession>A0A2T4IBT1</accession>
<feature type="chain" id="PRO_5015666271" evidence="1">
    <location>
        <begin position="28"/>
        <end position="315"/>
    </location>
</feature>
<proteinExistence type="predicted"/>
<comment type="caution">
    <text evidence="3">The sequence shown here is derived from an EMBL/GenBank/DDBJ whole genome shotgun (WGS) entry which is preliminary data.</text>
</comment>
<dbReference type="EMBL" id="PZKC01000016">
    <property type="protein sequence ID" value="PTD95235.1"/>
    <property type="molecule type" value="Genomic_DNA"/>
</dbReference>
<evidence type="ECO:0000313" key="4">
    <source>
        <dbReference type="Proteomes" id="UP000241193"/>
    </source>
</evidence>